<dbReference type="AlphaFoldDB" id="A0A1I4RS32"/>
<dbReference type="InterPro" id="IPR017871">
    <property type="entry name" value="ABC_transporter-like_CS"/>
</dbReference>
<dbReference type="EMBL" id="FOUP01000001">
    <property type="protein sequence ID" value="SFM54800.1"/>
    <property type="molecule type" value="Genomic_DNA"/>
</dbReference>
<dbReference type="InterPro" id="IPR027417">
    <property type="entry name" value="P-loop_NTPase"/>
</dbReference>
<evidence type="ECO:0000256" key="7">
    <source>
        <dbReference type="SAM" id="MobiDB-lite"/>
    </source>
</evidence>
<dbReference type="InterPro" id="IPR039421">
    <property type="entry name" value="Type_1_exporter"/>
</dbReference>
<evidence type="ECO:0000313" key="14">
    <source>
        <dbReference type="Proteomes" id="UP000270697"/>
    </source>
</evidence>
<dbReference type="PROSITE" id="PS00211">
    <property type="entry name" value="ABC_TRANSPORTER_1"/>
    <property type="match status" value="1"/>
</dbReference>
<proteinExistence type="predicted"/>
<feature type="domain" description="ABC transmembrane type-1" evidence="10">
    <location>
        <begin position="52"/>
        <end position="324"/>
    </location>
</feature>
<accession>A0A1I4RS32</accession>
<dbReference type="GO" id="GO:0034040">
    <property type="term" value="F:ATPase-coupled lipid transmembrane transporter activity"/>
    <property type="evidence" value="ECO:0007669"/>
    <property type="project" value="TreeGrafter"/>
</dbReference>
<feature type="domain" description="ABC transporter" evidence="9">
    <location>
        <begin position="348"/>
        <end position="569"/>
    </location>
</feature>
<gene>
    <name evidence="11" type="ORF">ATL45_6329</name>
    <name evidence="12" type="ORF">SAMN05421805_101662</name>
</gene>
<dbReference type="Gene3D" id="3.40.50.300">
    <property type="entry name" value="P-loop containing nucleotide triphosphate hydrolases"/>
    <property type="match status" value="1"/>
</dbReference>
<dbReference type="PANTHER" id="PTHR24221:SF654">
    <property type="entry name" value="ATP-BINDING CASSETTE SUB-FAMILY B MEMBER 6"/>
    <property type="match status" value="1"/>
</dbReference>
<feature type="region of interest" description="Disordered" evidence="7">
    <location>
        <begin position="1"/>
        <end position="24"/>
    </location>
</feature>
<dbReference type="NCBIfam" id="TIGR02868">
    <property type="entry name" value="CydC"/>
    <property type="match status" value="1"/>
</dbReference>
<evidence type="ECO:0000256" key="6">
    <source>
        <dbReference type="ARBA" id="ARBA00023136"/>
    </source>
</evidence>
<keyword evidence="4 12" id="KW-0067">ATP-binding</keyword>
<dbReference type="GO" id="GO:0045454">
    <property type="term" value="P:cell redox homeostasis"/>
    <property type="evidence" value="ECO:0007669"/>
    <property type="project" value="InterPro"/>
</dbReference>
<reference evidence="11 14" key="2">
    <citation type="submission" date="2018-10" db="EMBL/GenBank/DDBJ databases">
        <title>Sequencing the genomes of 1000 actinobacteria strains.</title>
        <authorList>
            <person name="Klenk H.-P."/>
        </authorList>
    </citation>
    <scope>NUCLEOTIDE SEQUENCE [LARGE SCALE GENOMIC DNA]</scope>
    <source>
        <strain evidence="11 14">DSM 45119</strain>
    </source>
</reference>
<dbReference type="PANTHER" id="PTHR24221">
    <property type="entry name" value="ATP-BINDING CASSETTE SUB-FAMILY B"/>
    <property type="match status" value="1"/>
</dbReference>
<dbReference type="PROSITE" id="PS50893">
    <property type="entry name" value="ABC_TRANSPORTER_2"/>
    <property type="match status" value="1"/>
</dbReference>
<dbReference type="InterPro" id="IPR003593">
    <property type="entry name" value="AAA+_ATPase"/>
</dbReference>
<keyword evidence="3" id="KW-0547">Nucleotide-binding</keyword>
<sequence length="598" mass="62989">MSGSVPTPCPNAPRGNVTQPSHKKPQNARLLLGVITTVNRGEGEQLRWPRLLAAVGAGVAAELCAVGLMALAAWLITRAAEQPALSALSLAIVGVRACALARGAFRYLERLAGHDAALRAVARLRPEVFRARLGRPALRDGDALSRLVSDVDSVQELLLRCLSPALVALVVATGSVLACTAVVPDAGPVLAGGLLVAAVVLPAFAVLAHRRDRSAADRAELAIAAADLVDGARELAAFGAVPAAVSRAERHAARMRRRDGESARSGAALLAGGVVVQGMTAVAVTWTALLAGQPQTSAAVVGFLALAAFETVLPLTDAARRWSEHVPALRRITELLAEPPISLPPANAEILALHDVSVHYDRPALNNVDLTVEPGRAVAVVGASGAGKSTLLGVMAGLVPPTAGHVERPETRAVTQDAHVFSTTIRDNLLLAAPDATEPELERAVEQAGLLDWIRQQPAGFGTFVGESGQPLSGGQRQRLLLARALLAEPDVLLLDEPTEALEPELADEILTRVLRTRAGRSTVVVTHRLARLAEFDEILVLDAGRIVQRGPHRELVAEPGPFRDLWEAEALTDSVIRPQDDLRRRAAALTGRGVRDR</sequence>
<dbReference type="PROSITE" id="PS50929">
    <property type="entry name" value="ABC_TM1F"/>
    <property type="match status" value="1"/>
</dbReference>
<feature type="transmembrane region" description="Helical" evidence="8">
    <location>
        <begin position="189"/>
        <end position="208"/>
    </location>
</feature>
<dbReference type="SMART" id="SM00382">
    <property type="entry name" value="AAA"/>
    <property type="match status" value="1"/>
</dbReference>
<dbReference type="GO" id="GO:0005524">
    <property type="term" value="F:ATP binding"/>
    <property type="evidence" value="ECO:0007669"/>
    <property type="project" value="UniProtKB-KW"/>
</dbReference>
<dbReference type="Pfam" id="PF00005">
    <property type="entry name" value="ABC_tran"/>
    <property type="match status" value="1"/>
</dbReference>
<organism evidence="12 13">
    <name type="scientific">Saccharopolyspora antimicrobica</name>
    <dbReference type="NCBI Taxonomy" id="455193"/>
    <lineage>
        <taxon>Bacteria</taxon>
        <taxon>Bacillati</taxon>
        <taxon>Actinomycetota</taxon>
        <taxon>Actinomycetes</taxon>
        <taxon>Pseudonocardiales</taxon>
        <taxon>Pseudonocardiaceae</taxon>
        <taxon>Saccharopolyspora</taxon>
    </lineage>
</organism>
<feature type="transmembrane region" description="Helical" evidence="8">
    <location>
        <begin position="165"/>
        <end position="183"/>
    </location>
</feature>
<dbReference type="InterPro" id="IPR036640">
    <property type="entry name" value="ABC1_TM_sf"/>
</dbReference>
<dbReference type="OrthoDB" id="9806127at2"/>
<dbReference type="InterPro" id="IPR003439">
    <property type="entry name" value="ABC_transporter-like_ATP-bd"/>
</dbReference>
<keyword evidence="5 8" id="KW-1133">Transmembrane helix</keyword>
<feature type="transmembrane region" description="Helical" evidence="8">
    <location>
        <begin position="51"/>
        <end position="76"/>
    </location>
</feature>
<dbReference type="SUPFAM" id="SSF52540">
    <property type="entry name" value="P-loop containing nucleoside triphosphate hydrolases"/>
    <property type="match status" value="1"/>
</dbReference>
<dbReference type="GO" id="GO:0016887">
    <property type="term" value="F:ATP hydrolysis activity"/>
    <property type="evidence" value="ECO:0007669"/>
    <property type="project" value="InterPro"/>
</dbReference>
<dbReference type="InterPro" id="IPR014223">
    <property type="entry name" value="ABC_CydC/D"/>
</dbReference>
<evidence type="ECO:0000256" key="2">
    <source>
        <dbReference type="ARBA" id="ARBA00022692"/>
    </source>
</evidence>
<evidence type="ECO:0000313" key="11">
    <source>
        <dbReference type="EMBL" id="RKT87907.1"/>
    </source>
</evidence>
<dbReference type="SUPFAM" id="SSF90123">
    <property type="entry name" value="ABC transporter transmembrane region"/>
    <property type="match status" value="1"/>
</dbReference>
<evidence type="ECO:0000256" key="1">
    <source>
        <dbReference type="ARBA" id="ARBA00004651"/>
    </source>
</evidence>
<dbReference type="GO" id="GO:0005886">
    <property type="term" value="C:plasma membrane"/>
    <property type="evidence" value="ECO:0007669"/>
    <property type="project" value="UniProtKB-SubCell"/>
</dbReference>
<evidence type="ECO:0000256" key="5">
    <source>
        <dbReference type="ARBA" id="ARBA00022989"/>
    </source>
</evidence>
<keyword evidence="2 8" id="KW-0812">Transmembrane</keyword>
<keyword evidence="14" id="KW-1185">Reference proteome</keyword>
<keyword evidence="6 8" id="KW-0472">Membrane</keyword>
<dbReference type="RefSeq" id="WP_093146139.1">
    <property type="nucleotide sequence ID" value="NZ_RBXX01000002.1"/>
</dbReference>
<dbReference type="GO" id="GO:0034775">
    <property type="term" value="P:glutathione transmembrane transport"/>
    <property type="evidence" value="ECO:0007669"/>
    <property type="project" value="InterPro"/>
</dbReference>
<protein>
    <submittedName>
        <fullName evidence="11">ATP-binding cassette subfamily C protein/ATP-binding cassette subfamily C protein CydC</fullName>
    </submittedName>
    <submittedName>
        <fullName evidence="12">ATP-binding cassette, subfamily C/ATP-binding cassette, subfamily C, CydC</fullName>
    </submittedName>
</protein>
<dbReference type="Gene3D" id="1.20.1560.10">
    <property type="entry name" value="ABC transporter type 1, transmembrane domain"/>
    <property type="match status" value="1"/>
</dbReference>
<comment type="subcellular location">
    <subcellularLocation>
        <location evidence="1">Cell membrane</location>
        <topology evidence="1">Multi-pass membrane protein</topology>
    </subcellularLocation>
</comment>
<name>A0A1I4RS32_9PSEU</name>
<dbReference type="EMBL" id="RBXX01000002">
    <property type="protein sequence ID" value="RKT87907.1"/>
    <property type="molecule type" value="Genomic_DNA"/>
</dbReference>
<dbReference type="STRING" id="455193.SAMN05421805_101662"/>
<evidence type="ECO:0000256" key="8">
    <source>
        <dbReference type="SAM" id="Phobius"/>
    </source>
</evidence>
<evidence type="ECO:0000313" key="13">
    <source>
        <dbReference type="Proteomes" id="UP000199398"/>
    </source>
</evidence>
<dbReference type="InterPro" id="IPR011527">
    <property type="entry name" value="ABC1_TM_dom"/>
</dbReference>
<evidence type="ECO:0000256" key="3">
    <source>
        <dbReference type="ARBA" id="ARBA00022741"/>
    </source>
</evidence>
<evidence type="ECO:0000313" key="12">
    <source>
        <dbReference type="EMBL" id="SFM54800.1"/>
    </source>
</evidence>
<feature type="transmembrane region" description="Helical" evidence="8">
    <location>
        <begin position="266"/>
        <end position="291"/>
    </location>
</feature>
<evidence type="ECO:0000259" key="10">
    <source>
        <dbReference type="PROSITE" id="PS50929"/>
    </source>
</evidence>
<dbReference type="Proteomes" id="UP000270697">
    <property type="component" value="Unassembled WGS sequence"/>
</dbReference>
<dbReference type="Proteomes" id="UP000199398">
    <property type="component" value="Unassembled WGS sequence"/>
</dbReference>
<dbReference type="GO" id="GO:0140359">
    <property type="term" value="F:ABC-type transporter activity"/>
    <property type="evidence" value="ECO:0007669"/>
    <property type="project" value="InterPro"/>
</dbReference>
<evidence type="ECO:0000259" key="9">
    <source>
        <dbReference type="PROSITE" id="PS50893"/>
    </source>
</evidence>
<evidence type="ECO:0000256" key="4">
    <source>
        <dbReference type="ARBA" id="ARBA00022840"/>
    </source>
</evidence>
<reference evidence="12 13" key="1">
    <citation type="submission" date="2016-10" db="EMBL/GenBank/DDBJ databases">
        <authorList>
            <person name="de Groot N.N."/>
        </authorList>
    </citation>
    <scope>NUCLEOTIDE SEQUENCE [LARGE SCALE GENOMIC DNA]</scope>
    <source>
        <strain evidence="12 13">CPCC 201259</strain>
    </source>
</reference>